<accession>A0A506V7E1</accession>
<dbReference type="InterPro" id="IPR014048">
    <property type="entry name" value="MethylDNA_cys_MeTrfase_DNA-bd"/>
</dbReference>
<dbReference type="InterPro" id="IPR036388">
    <property type="entry name" value="WH-like_DNA-bd_sf"/>
</dbReference>
<dbReference type="AlphaFoldDB" id="A0A506V7E1"/>
<dbReference type="Proteomes" id="UP000319523">
    <property type="component" value="Unassembled WGS sequence"/>
</dbReference>
<dbReference type="Pfam" id="PF01035">
    <property type="entry name" value="DNA_binding_1"/>
    <property type="match status" value="1"/>
</dbReference>
<dbReference type="CDD" id="cd06445">
    <property type="entry name" value="ATase"/>
    <property type="match status" value="1"/>
</dbReference>
<organism evidence="3 4">
    <name type="scientific">Mixta tenebrionis</name>
    <dbReference type="NCBI Taxonomy" id="2562439"/>
    <lineage>
        <taxon>Bacteria</taxon>
        <taxon>Pseudomonadati</taxon>
        <taxon>Pseudomonadota</taxon>
        <taxon>Gammaproteobacteria</taxon>
        <taxon>Enterobacterales</taxon>
        <taxon>Erwiniaceae</taxon>
        <taxon>Mixta</taxon>
    </lineage>
</organism>
<dbReference type="GO" id="GO:0003824">
    <property type="term" value="F:catalytic activity"/>
    <property type="evidence" value="ECO:0007669"/>
    <property type="project" value="InterPro"/>
</dbReference>
<dbReference type="Gene3D" id="1.10.10.10">
    <property type="entry name" value="Winged helix-like DNA-binding domain superfamily/Winged helix DNA-binding domain"/>
    <property type="match status" value="1"/>
</dbReference>
<protein>
    <submittedName>
        <fullName evidence="3">MGMT family protein</fullName>
    </submittedName>
</protein>
<evidence type="ECO:0000256" key="1">
    <source>
        <dbReference type="ARBA" id="ARBA00022763"/>
    </source>
</evidence>
<dbReference type="PANTHER" id="PTHR42942:SF1">
    <property type="entry name" value="ALKYLTRANSFERASE-LIKE PROTEIN 1"/>
    <property type="match status" value="1"/>
</dbReference>
<dbReference type="EMBL" id="VHQI01000009">
    <property type="protein sequence ID" value="TPW41300.1"/>
    <property type="molecule type" value="Genomic_DNA"/>
</dbReference>
<sequence length="157" mass="17395">MPAVNASRGLATDVLLSKQLLFPVPYLFITADNLSCFFLAPFLPGCKSLITQEKIVENDSFTQRVLQVIAAIPAGSVTTYGDVARLAGSPRAARQVGGLLKRLPADSRLPWHRIINRYGQISLQGDDLLRQRDALEAEGIEISDDGKVDLARYRWQW</sequence>
<evidence type="ECO:0000313" key="4">
    <source>
        <dbReference type="Proteomes" id="UP000319523"/>
    </source>
</evidence>
<comment type="caution">
    <text evidence="3">The sequence shown here is derived from an EMBL/GenBank/DDBJ whole genome shotgun (WGS) entry which is preliminary data.</text>
</comment>
<keyword evidence="1" id="KW-0227">DNA damage</keyword>
<proteinExistence type="predicted"/>
<dbReference type="GO" id="GO:0006281">
    <property type="term" value="P:DNA repair"/>
    <property type="evidence" value="ECO:0007669"/>
    <property type="project" value="InterPro"/>
</dbReference>
<reference evidence="3 4" key="1">
    <citation type="submission" date="2019-06" db="EMBL/GenBank/DDBJ databases">
        <authorList>
            <person name="Yang Y."/>
        </authorList>
    </citation>
    <scope>NUCLEOTIDE SEQUENCE [LARGE SCALE GENOMIC DNA]</scope>
    <source>
        <strain evidence="3 4">BIT-26</strain>
    </source>
</reference>
<dbReference type="InterPro" id="IPR052520">
    <property type="entry name" value="ATL_DNA_repair"/>
</dbReference>
<dbReference type="PANTHER" id="PTHR42942">
    <property type="entry name" value="6-O-METHYLGUANINE DNA METHYLTRANSFERASE"/>
    <property type="match status" value="1"/>
</dbReference>
<dbReference type="InterPro" id="IPR036217">
    <property type="entry name" value="MethylDNA_cys_MeTrfase_DNAb"/>
</dbReference>
<name>A0A506V7E1_9GAMM</name>
<evidence type="ECO:0000313" key="3">
    <source>
        <dbReference type="EMBL" id="TPW41300.1"/>
    </source>
</evidence>
<keyword evidence="4" id="KW-1185">Reference proteome</keyword>
<feature type="domain" description="Methylated-DNA-[protein]-cysteine S-methyltransferase DNA binding" evidence="2">
    <location>
        <begin position="61"/>
        <end position="140"/>
    </location>
</feature>
<gene>
    <name evidence="3" type="ORF">FKM52_15620</name>
</gene>
<dbReference type="SUPFAM" id="SSF46767">
    <property type="entry name" value="Methylated DNA-protein cysteine methyltransferase, C-terminal domain"/>
    <property type="match status" value="1"/>
</dbReference>
<evidence type="ECO:0000259" key="2">
    <source>
        <dbReference type="Pfam" id="PF01035"/>
    </source>
</evidence>
<dbReference type="OrthoDB" id="9132167at2"/>